<dbReference type="EMBL" id="LVVZ01000005">
    <property type="protein sequence ID" value="OKL45266.1"/>
    <property type="molecule type" value="Genomic_DNA"/>
</dbReference>
<dbReference type="InterPro" id="IPR032783">
    <property type="entry name" value="AraC_lig"/>
</dbReference>
<dbReference type="PANTHER" id="PTHR46796">
    <property type="entry name" value="HTH-TYPE TRANSCRIPTIONAL ACTIVATOR RHAS-RELATED"/>
    <property type="match status" value="1"/>
</dbReference>
<name>A0A1U7JKI6_9HYPH</name>
<protein>
    <submittedName>
        <fullName evidence="5">AraC family transcriptional regulator</fullName>
    </submittedName>
</protein>
<evidence type="ECO:0000313" key="6">
    <source>
        <dbReference type="Proteomes" id="UP000185783"/>
    </source>
</evidence>
<dbReference type="InterPro" id="IPR009057">
    <property type="entry name" value="Homeodomain-like_sf"/>
</dbReference>
<dbReference type="PROSITE" id="PS01124">
    <property type="entry name" value="HTH_ARAC_FAMILY_2"/>
    <property type="match status" value="1"/>
</dbReference>
<reference evidence="5 6" key="1">
    <citation type="submission" date="2016-03" db="EMBL/GenBank/DDBJ databases">
        <title>Genome sequence of Nesiotobacter sp. nov., a moderately halophilic alphaproteobacterium isolated from the Yellow Sea, China.</title>
        <authorList>
            <person name="Zhang G."/>
            <person name="Zhang R."/>
        </authorList>
    </citation>
    <scope>NUCLEOTIDE SEQUENCE [LARGE SCALE GENOMIC DNA]</scope>
    <source>
        <strain evidence="5 6">WB1-6</strain>
    </source>
</reference>
<evidence type="ECO:0000313" key="5">
    <source>
        <dbReference type="EMBL" id="OKL45266.1"/>
    </source>
</evidence>
<dbReference type="InterPro" id="IPR050204">
    <property type="entry name" value="AraC_XylS_family_regulators"/>
</dbReference>
<dbReference type="SMART" id="SM00342">
    <property type="entry name" value="HTH_ARAC"/>
    <property type="match status" value="1"/>
</dbReference>
<dbReference type="Pfam" id="PF12852">
    <property type="entry name" value="Cupin_6"/>
    <property type="match status" value="1"/>
</dbReference>
<dbReference type="GO" id="GO:0003700">
    <property type="term" value="F:DNA-binding transcription factor activity"/>
    <property type="evidence" value="ECO:0007669"/>
    <property type="project" value="InterPro"/>
</dbReference>
<evidence type="ECO:0000256" key="1">
    <source>
        <dbReference type="ARBA" id="ARBA00023015"/>
    </source>
</evidence>
<organism evidence="5 6">
    <name type="scientific">Pseudovibrio exalbescens</name>
    <dbReference type="NCBI Taxonomy" id="197461"/>
    <lineage>
        <taxon>Bacteria</taxon>
        <taxon>Pseudomonadati</taxon>
        <taxon>Pseudomonadota</taxon>
        <taxon>Alphaproteobacteria</taxon>
        <taxon>Hyphomicrobiales</taxon>
        <taxon>Stappiaceae</taxon>
        <taxon>Pseudovibrio</taxon>
    </lineage>
</organism>
<gene>
    <name evidence="5" type="ORF">A3843_02690</name>
</gene>
<dbReference type="AlphaFoldDB" id="A0A1U7JKI6"/>
<dbReference type="InterPro" id="IPR018060">
    <property type="entry name" value="HTH_AraC"/>
</dbReference>
<comment type="caution">
    <text evidence="5">The sequence shown here is derived from an EMBL/GenBank/DDBJ whole genome shotgun (WGS) entry which is preliminary data.</text>
</comment>
<dbReference type="Gene3D" id="1.10.10.60">
    <property type="entry name" value="Homeodomain-like"/>
    <property type="match status" value="1"/>
</dbReference>
<dbReference type="Pfam" id="PF12833">
    <property type="entry name" value="HTH_18"/>
    <property type="match status" value="1"/>
</dbReference>
<dbReference type="STRING" id="197461.A3843_02690"/>
<accession>A0A1U7JKI6</accession>
<keyword evidence="2" id="KW-0238">DNA-binding</keyword>
<dbReference type="InterPro" id="IPR018062">
    <property type="entry name" value="HTH_AraC-typ_CS"/>
</dbReference>
<evidence type="ECO:0000256" key="3">
    <source>
        <dbReference type="ARBA" id="ARBA00023163"/>
    </source>
</evidence>
<dbReference type="GO" id="GO:0043565">
    <property type="term" value="F:sequence-specific DNA binding"/>
    <property type="evidence" value="ECO:0007669"/>
    <property type="project" value="InterPro"/>
</dbReference>
<proteinExistence type="predicted"/>
<keyword evidence="6" id="KW-1185">Reference proteome</keyword>
<keyword evidence="1" id="KW-0805">Transcription regulation</keyword>
<dbReference type="PROSITE" id="PS00041">
    <property type="entry name" value="HTH_ARAC_FAMILY_1"/>
    <property type="match status" value="1"/>
</dbReference>
<keyword evidence="3" id="KW-0804">Transcription</keyword>
<evidence type="ECO:0000259" key="4">
    <source>
        <dbReference type="PROSITE" id="PS01124"/>
    </source>
</evidence>
<dbReference type="RefSeq" id="WP_036488007.1">
    <property type="nucleotide sequence ID" value="NZ_LVVZ01000005.1"/>
</dbReference>
<dbReference type="PANTHER" id="PTHR46796:SF7">
    <property type="entry name" value="ARAC FAMILY TRANSCRIPTIONAL REGULATOR"/>
    <property type="match status" value="1"/>
</dbReference>
<dbReference type="SUPFAM" id="SSF46689">
    <property type="entry name" value="Homeodomain-like"/>
    <property type="match status" value="2"/>
</dbReference>
<evidence type="ECO:0000256" key="2">
    <source>
        <dbReference type="ARBA" id="ARBA00023125"/>
    </source>
</evidence>
<feature type="domain" description="HTH araC/xylS-type" evidence="4">
    <location>
        <begin position="161"/>
        <end position="258"/>
    </location>
</feature>
<sequence length="268" mass="29077">MTESQPLDRLWGIIEKFRVKAIITADPSPRTPSGNFFIYDCDRSLHRRLVFLPHESGERAGAFELCEDRHLLLAATVTIGGPESLIARALPEEVMVDLAETSDLAAVAELLVEEVTMPRCGGPAVFGRLCEVLVIRLLRHAIKAGVADVGLIAGLGHPKLAQAIVAMHEAPEKSWRLETLADVAGMSRTQFATGFKEVLGTTPGAYLSQWRLALAHLELEAGRPLKAVAARVGFASPVALSRAYRRHYGVSPREARSDSTPAELSRVA</sequence>
<dbReference type="Proteomes" id="UP000185783">
    <property type="component" value="Unassembled WGS sequence"/>
</dbReference>